<dbReference type="FunFam" id="3.20.140.10:FF:000007">
    <property type="entry name" value="Nicotinate phosphoribosyltransferase"/>
    <property type="match status" value="1"/>
</dbReference>
<evidence type="ECO:0000256" key="2">
    <source>
        <dbReference type="ARBA" id="ARBA00001946"/>
    </source>
</evidence>
<gene>
    <name evidence="22" type="primary">Naprt</name>
</gene>
<keyword evidence="15" id="KW-0460">Magnesium</keyword>
<evidence type="ECO:0000256" key="16">
    <source>
        <dbReference type="ARBA" id="ARBA00023211"/>
    </source>
</evidence>
<keyword evidence="12 19" id="KW-0662">Pyridine nucleotide biosynthesis</keyword>
<evidence type="ECO:0000256" key="3">
    <source>
        <dbReference type="ARBA" id="ARBA00004514"/>
    </source>
</evidence>
<dbReference type="InterPro" id="IPR036068">
    <property type="entry name" value="Nicotinate_pribotase-like_C"/>
</dbReference>
<dbReference type="Proteomes" id="UP000694385">
    <property type="component" value="Unassembled WGS sequence"/>
</dbReference>
<comment type="PTM">
    <text evidence="19">Transiently phosphorylated on a His residue during the reaction cycle. Phosphorylation strongly increases the affinity for substrates and increases the rate of nicotinate D-ribonucleotide production. Dephosphorylation regenerates the low-affinity form of the enzyme, leading to product release.</text>
</comment>
<dbReference type="Pfam" id="PF17767">
    <property type="entry name" value="NAPRTase_N"/>
    <property type="match status" value="1"/>
</dbReference>
<evidence type="ECO:0000256" key="8">
    <source>
        <dbReference type="ARBA" id="ARBA00021569"/>
    </source>
</evidence>
<dbReference type="CDD" id="cd01570">
    <property type="entry name" value="NAPRTase_A"/>
    <property type="match status" value="1"/>
</dbReference>
<keyword evidence="13 19" id="KW-0808">Transferase</keyword>
<comment type="subunit">
    <text evidence="6">Homodimer.</text>
</comment>
<comment type="cofactor">
    <cofactor evidence="1">
        <name>Mn(2+)</name>
        <dbReference type="ChEBI" id="CHEBI:29035"/>
    </cofactor>
</comment>
<reference evidence="22" key="2">
    <citation type="submission" date="2025-09" db="UniProtKB">
        <authorList>
            <consortium name="Ensembl"/>
        </authorList>
    </citation>
    <scope>IDENTIFICATION</scope>
</reference>
<feature type="domain" description="Nicotinate phosphoribosyltransferase C-terminal" evidence="21">
    <location>
        <begin position="421"/>
        <end position="528"/>
    </location>
</feature>
<evidence type="ECO:0000256" key="11">
    <source>
        <dbReference type="ARBA" id="ARBA00022598"/>
    </source>
</evidence>
<dbReference type="GO" id="GO:0034355">
    <property type="term" value="P:NAD+ biosynthetic process via the salvage pathway"/>
    <property type="evidence" value="ECO:0007669"/>
    <property type="project" value="Ensembl"/>
</dbReference>
<dbReference type="InterPro" id="IPR041619">
    <property type="entry name" value="NAPRTase_C"/>
</dbReference>
<evidence type="ECO:0000256" key="5">
    <source>
        <dbReference type="ARBA" id="ARBA00010897"/>
    </source>
</evidence>
<organism evidence="22 23">
    <name type="scientific">Jaculus jaculus</name>
    <name type="common">Lesser Egyptian jerboa</name>
    <dbReference type="NCBI Taxonomy" id="51337"/>
    <lineage>
        <taxon>Eukaryota</taxon>
        <taxon>Metazoa</taxon>
        <taxon>Chordata</taxon>
        <taxon>Craniata</taxon>
        <taxon>Vertebrata</taxon>
        <taxon>Euteleostomi</taxon>
        <taxon>Mammalia</taxon>
        <taxon>Eutheria</taxon>
        <taxon>Euarchontoglires</taxon>
        <taxon>Glires</taxon>
        <taxon>Rodentia</taxon>
        <taxon>Myomorpha</taxon>
        <taxon>Dipodoidea</taxon>
        <taxon>Dipodidae</taxon>
        <taxon>Dipodinae</taxon>
        <taxon>Jaculus</taxon>
    </lineage>
</organism>
<dbReference type="PIRSF" id="PIRSF000484">
    <property type="entry name" value="NAPRT"/>
    <property type="match status" value="1"/>
</dbReference>
<dbReference type="Gene3D" id="3.20.140.10">
    <property type="entry name" value="nicotinate phosphoribosyltransferase"/>
    <property type="match status" value="2"/>
</dbReference>
<comment type="function">
    <text evidence="17">Catalyzes the first step in the biosynthesis of NAD from nicotinic acid, the ATP-dependent synthesis of beta-nicotinate D-ribonucleotide from nicotinate and 5-phospho-D-ribose 1-phosphate. Helps prevent cellular oxidative stress via its role in NAD biosynthesis.</text>
</comment>
<dbReference type="InterPro" id="IPR007229">
    <property type="entry name" value="Nic_PRibTrfase-Fam"/>
</dbReference>
<dbReference type="NCBIfam" id="TIGR01513">
    <property type="entry name" value="NAPRTase_put"/>
    <property type="match status" value="1"/>
</dbReference>
<reference evidence="22" key="1">
    <citation type="submission" date="2025-08" db="UniProtKB">
        <authorList>
            <consortium name="Ensembl"/>
        </authorList>
    </citation>
    <scope>IDENTIFICATION</scope>
</reference>
<dbReference type="Gene3D" id="3.20.20.70">
    <property type="entry name" value="Aldolase class I"/>
    <property type="match status" value="1"/>
</dbReference>
<evidence type="ECO:0000256" key="12">
    <source>
        <dbReference type="ARBA" id="ARBA00022642"/>
    </source>
</evidence>
<dbReference type="FunFam" id="3.20.20.70:FF:000155">
    <property type="entry name" value="Nicotinate phosphoribosyltransferase"/>
    <property type="match status" value="1"/>
</dbReference>
<evidence type="ECO:0000256" key="4">
    <source>
        <dbReference type="ARBA" id="ARBA00004952"/>
    </source>
</evidence>
<comment type="similarity">
    <text evidence="5 19">Belongs to the NAPRTase family.</text>
</comment>
<proteinExistence type="inferred from homology"/>
<dbReference type="SUPFAM" id="SSF51690">
    <property type="entry name" value="Nicotinate/Quinolinate PRTase C-terminal domain-like"/>
    <property type="match status" value="1"/>
</dbReference>
<dbReference type="GeneTree" id="ENSGT00940000153456"/>
<dbReference type="PANTHER" id="PTHR11098">
    <property type="entry name" value="NICOTINATE PHOSPHORIBOSYLTRANSFERASE"/>
    <property type="match status" value="1"/>
</dbReference>
<dbReference type="InterPro" id="IPR006405">
    <property type="entry name" value="Nic_PRibTrfase_pncB"/>
</dbReference>
<evidence type="ECO:0000256" key="6">
    <source>
        <dbReference type="ARBA" id="ARBA00011738"/>
    </source>
</evidence>
<evidence type="ECO:0000256" key="17">
    <source>
        <dbReference type="ARBA" id="ARBA00023426"/>
    </source>
</evidence>
<name>A0A8C5LJ95_JACJA</name>
<keyword evidence="10" id="KW-0597">Phosphoprotein</keyword>
<keyword evidence="9" id="KW-0963">Cytoplasm</keyword>
<dbReference type="GO" id="GO:0006979">
    <property type="term" value="P:response to oxidative stress"/>
    <property type="evidence" value="ECO:0007669"/>
    <property type="project" value="Ensembl"/>
</dbReference>
<keyword evidence="14" id="KW-0479">Metal-binding</keyword>
<accession>A0A8C5LJ95</accession>
<dbReference type="Pfam" id="PF17956">
    <property type="entry name" value="NAPRTase_C"/>
    <property type="match status" value="1"/>
</dbReference>
<keyword evidence="11 19" id="KW-0436">Ligase</keyword>
<evidence type="ECO:0000256" key="18">
    <source>
        <dbReference type="ARBA" id="ARBA00048668"/>
    </source>
</evidence>
<keyword evidence="16" id="KW-0464">Manganese</keyword>
<dbReference type="Ensembl" id="ENSJJAT00000030353.1">
    <property type="protein sequence ID" value="ENSJJAP00000023775.1"/>
    <property type="gene ID" value="ENSJJAG00000023431.1"/>
</dbReference>
<dbReference type="GO" id="GO:0016740">
    <property type="term" value="F:transferase activity"/>
    <property type="evidence" value="ECO:0007669"/>
    <property type="project" value="UniProtKB-KW"/>
</dbReference>
<dbReference type="CTD" id="93100"/>
<feature type="domain" description="Nicotinate phosphoribosyltransferase N-terminal" evidence="20">
    <location>
        <begin position="16"/>
        <end position="142"/>
    </location>
</feature>
<dbReference type="GO" id="GO:0046872">
    <property type="term" value="F:metal ion binding"/>
    <property type="evidence" value="ECO:0007669"/>
    <property type="project" value="UniProtKB-KW"/>
</dbReference>
<dbReference type="PANTHER" id="PTHR11098:SF1">
    <property type="entry name" value="NICOTINATE PHOSPHORIBOSYLTRANSFERASE"/>
    <property type="match status" value="1"/>
</dbReference>
<evidence type="ECO:0000256" key="9">
    <source>
        <dbReference type="ARBA" id="ARBA00022490"/>
    </source>
</evidence>
<evidence type="ECO:0000256" key="14">
    <source>
        <dbReference type="ARBA" id="ARBA00022723"/>
    </source>
</evidence>
<dbReference type="FunFam" id="3.20.20.70:FF:000126">
    <property type="entry name" value="Nicotinate phosphoribosyltransferase"/>
    <property type="match status" value="1"/>
</dbReference>
<dbReference type="OMA" id="VYFPGSP"/>
<evidence type="ECO:0000313" key="23">
    <source>
        <dbReference type="Proteomes" id="UP000694385"/>
    </source>
</evidence>
<dbReference type="InterPro" id="IPR013785">
    <property type="entry name" value="Aldolase_TIM"/>
</dbReference>
<dbReference type="GO" id="GO:0004516">
    <property type="term" value="F:nicotinate phosphoribosyltransferase activity"/>
    <property type="evidence" value="ECO:0007669"/>
    <property type="project" value="UniProtKB-UniRule"/>
</dbReference>
<evidence type="ECO:0000259" key="20">
    <source>
        <dbReference type="Pfam" id="PF17767"/>
    </source>
</evidence>
<comment type="pathway">
    <text evidence="4 19">Cofactor biosynthesis; NAD(+) biosynthesis; nicotinate D-ribonucleotide from nicotinate: step 1/1.</text>
</comment>
<evidence type="ECO:0000256" key="1">
    <source>
        <dbReference type="ARBA" id="ARBA00001936"/>
    </source>
</evidence>
<dbReference type="RefSeq" id="XP_004656360.1">
    <property type="nucleotide sequence ID" value="XM_004656303.2"/>
</dbReference>
<dbReference type="GO" id="GO:0005829">
    <property type="term" value="C:cytosol"/>
    <property type="evidence" value="ECO:0007669"/>
    <property type="project" value="UniProtKB-SubCell"/>
</dbReference>
<comment type="subcellular location">
    <subcellularLocation>
        <location evidence="3">Cytoplasm</location>
        <location evidence="3">Cytosol</location>
    </subcellularLocation>
</comment>
<evidence type="ECO:0000256" key="13">
    <source>
        <dbReference type="ARBA" id="ARBA00022679"/>
    </source>
</evidence>
<dbReference type="EC" id="6.3.4.21" evidence="7 19"/>
<dbReference type="FunFam" id="3.20.140.10:FF:000005">
    <property type="entry name" value="Nicotinate phosphoribosyltransferase"/>
    <property type="match status" value="1"/>
</dbReference>
<sequence>MATELDAEGRAAARPLLTDLYQATMALGYWRAGRAGEPAEFELFFRRCPFGGSFALAAGLRDCMRFLRAFHLQDSDVQFLASVLPPDTDPAFFEHLRALDCSGVTVRALPEGSLAFPGVPLLQVSGPLLLVQLLETPLLCLVGYASLVATNAARFRLIAGPDKKLLEFGLRRAQGPDGGLTASTYSYLGGFDSSSNTLAGQLRGVPVAGTLAHSFVTSFSGSEVPPDPMLAPAAGEGPRINLAASVNLWLERVCTHLGLEVQEPHSGERAAFVAYALSFPRAFQGLLDSYSVRRSGLPNFLAVALALGELGYRAVGVRLDSGDLLQQAQEIRGLFRNIAAKFHIPWLESVPIVVSNNIDELELARLAQEGSEVNVIGIGTSVVTCPQQPSLGCVYKLVSVGGHPRMKLTEDPEKQTLPGSKAAFRLLGSDGSPLLDLLQLSEELPPQAGQELKVWPKGAQEPYTIRPAQVEPLLRLFLQQGQLCEPLPSLAESRAFAQQSLSHLSPKNRWLWSPEAYQVALSEKLHTLVDSLSAGDSL</sequence>
<dbReference type="AlphaFoldDB" id="A0A8C5LJ95"/>
<evidence type="ECO:0000256" key="15">
    <source>
        <dbReference type="ARBA" id="ARBA00022842"/>
    </source>
</evidence>
<dbReference type="GeneID" id="101607431"/>
<dbReference type="OrthoDB" id="193380at2759"/>
<evidence type="ECO:0000256" key="10">
    <source>
        <dbReference type="ARBA" id="ARBA00022553"/>
    </source>
</evidence>
<dbReference type="InterPro" id="IPR040727">
    <property type="entry name" value="NAPRTase_N"/>
</dbReference>
<protein>
    <recommendedName>
        <fullName evidence="8 19">Nicotinate phosphoribosyltransferase</fullName>
        <ecNumber evidence="7 19">6.3.4.21</ecNumber>
    </recommendedName>
</protein>
<comment type="cofactor">
    <cofactor evidence="2">
        <name>Mg(2+)</name>
        <dbReference type="ChEBI" id="CHEBI:18420"/>
    </cofactor>
</comment>
<keyword evidence="23" id="KW-1185">Reference proteome</keyword>
<comment type="catalytic activity">
    <reaction evidence="18 19">
        <text>5-phospho-alpha-D-ribose 1-diphosphate + nicotinate + ATP + H2O = nicotinate beta-D-ribonucleotide + ADP + phosphate + diphosphate</text>
        <dbReference type="Rhea" id="RHEA:36163"/>
        <dbReference type="ChEBI" id="CHEBI:15377"/>
        <dbReference type="ChEBI" id="CHEBI:30616"/>
        <dbReference type="ChEBI" id="CHEBI:32544"/>
        <dbReference type="ChEBI" id="CHEBI:33019"/>
        <dbReference type="ChEBI" id="CHEBI:43474"/>
        <dbReference type="ChEBI" id="CHEBI:57502"/>
        <dbReference type="ChEBI" id="CHEBI:58017"/>
        <dbReference type="ChEBI" id="CHEBI:456216"/>
        <dbReference type="EC" id="6.3.4.21"/>
    </reaction>
</comment>
<evidence type="ECO:0000259" key="21">
    <source>
        <dbReference type="Pfam" id="PF17956"/>
    </source>
</evidence>
<dbReference type="UniPathway" id="UPA00253">
    <property type="reaction ID" value="UER00457"/>
</dbReference>
<evidence type="ECO:0000256" key="7">
    <source>
        <dbReference type="ARBA" id="ARBA00013236"/>
    </source>
</evidence>
<evidence type="ECO:0000313" key="22">
    <source>
        <dbReference type="Ensembl" id="ENSJJAP00000023775.1"/>
    </source>
</evidence>
<dbReference type="SUPFAM" id="SSF54675">
    <property type="entry name" value="Nicotinate/Quinolinate PRTase N-terminal domain-like"/>
    <property type="match status" value="1"/>
</dbReference>
<evidence type="ECO:0000256" key="19">
    <source>
        <dbReference type="RuleBase" id="RU365100"/>
    </source>
</evidence>